<name>A0A418M808_9BACT</name>
<organism evidence="1 2">
    <name type="scientific">Fibrisoma montanum</name>
    <dbReference type="NCBI Taxonomy" id="2305895"/>
    <lineage>
        <taxon>Bacteria</taxon>
        <taxon>Pseudomonadati</taxon>
        <taxon>Bacteroidota</taxon>
        <taxon>Cytophagia</taxon>
        <taxon>Cytophagales</taxon>
        <taxon>Spirosomataceae</taxon>
        <taxon>Fibrisoma</taxon>
    </lineage>
</organism>
<dbReference type="EMBL" id="QXED01000004">
    <property type="protein sequence ID" value="RIV22166.1"/>
    <property type="molecule type" value="Genomic_DNA"/>
</dbReference>
<dbReference type="Proteomes" id="UP000283523">
    <property type="component" value="Unassembled WGS sequence"/>
</dbReference>
<sequence>MRRVNKPANSEILVKNLKYKNGGDNRNLSEALCQEQHNICAYTETYLGRTDKKDIEHFNPTLKGRPNDSYENWFLVKAQWNTEKGAKWGQYQPVLHPTATDFEQRIIYFEGDYDAASSTDQEAVNLIRLLKLDDADLASTRKRYIKRLKSTISMSQKNPQDFIDDLLRTDPDALYFIRAIEEELNVKVNFGLLKTT</sequence>
<dbReference type="OrthoDB" id="1346788at2"/>
<evidence type="ECO:0000313" key="1">
    <source>
        <dbReference type="EMBL" id="RIV22166.1"/>
    </source>
</evidence>
<protein>
    <recommendedName>
        <fullName evidence="3">HNH nuclease domain-containing protein</fullName>
    </recommendedName>
</protein>
<keyword evidence="2" id="KW-1185">Reference proteome</keyword>
<dbReference type="RefSeq" id="WP_119668353.1">
    <property type="nucleotide sequence ID" value="NZ_QXED01000004.1"/>
</dbReference>
<dbReference type="AlphaFoldDB" id="A0A418M808"/>
<comment type="caution">
    <text evidence="1">The sequence shown here is derived from an EMBL/GenBank/DDBJ whole genome shotgun (WGS) entry which is preliminary data.</text>
</comment>
<accession>A0A418M808</accession>
<proteinExistence type="predicted"/>
<evidence type="ECO:0000313" key="2">
    <source>
        <dbReference type="Proteomes" id="UP000283523"/>
    </source>
</evidence>
<reference evidence="1 2" key="1">
    <citation type="submission" date="2018-08" db="EMBL/GenBank/DDBJ databases">
        <title>Fibrisoma montanum sp. nov., isolated from Danxia mountain soil.</title>
        <authorList>
            <person name="Huang Y."/>
        </authorList>
    </citation>
    <scope>NUCLEOTIDE SEQUENCE [LARGE SCALE GENOMIC DNA]</scope>
    <source>
        <strain evidence="1 2">HYT19</strain>
    </source>
</reference>
<gene>
    <name evidence="1" type="ORF">DYU11_14085</name>
</gene>
<evidence type="ECO:0008006" key="3">
    <source>
        <dbReference type="Google" id="ProtNLM"/>
    </source>
</evidence>